<dbReference type="SUPFAM" id="SSF52794">
    <property type="entry name" value="PTS system IIB component-like"/>
    <property type="match status" value="1"/>
</dbReference>
<dbReference type="Pfam" id="PF00874">
    <property type="entry name" value="PRD"/>
    <property type="match status" value="2"/>
</dbReference>
<evidence type="ECO:0000256" key="3">
    <source>
        <dbReference type="ARBA" id="ARBA00023015"/>
    </source>
</evidence>
<dbReference type="Gene3D" id="1.10.10.10">
    <property type="entry name" value="Winged helix-like DNA-binding domain superfamily/Winged helix DNA-binding domain"/>
    <property type="match status" value="1"/>
</dbReference>
<accession>I2C829</accession>
<dbReference type="InterPro" id="IPR016152">
    <property type="entry name" value="PTrfase/Anion_transptr"/>
</dbReference>
<dbReference type="Pfam" id="PF00359">
    <property type="entry name" value="PTS_EIIA_2"/>
    <property type="match status" value="1"/>
</dbReference>
<dbReference type="Proteomes" id="UP000002878">
    <property type="component" value="Chromosome"/>
</dbReference>
<evidence type="ECO:0000256" key="2">
    <source>
        <dbReference type="ARBA" id="ARBA00022737"/>
    </source>
</evidence>
<evidence type="ECO:0000256" key="4">
    <source>
        <dbReference type="ARBA" id="ARBA00023159"/>
    </source>
</evidence>
<dbReference type="Gene3D" id="3.40.50.2300">
    <property type="match status" value="1"/>
</dbReference>
<keyword evidence="4" id="KW-0010">Activator</keyword>
<dbReference type="PANTHER" id="PTHR30185">
    <property type="entry name" value="CRYPTIC BETA-GLUCOSIDE BGL OPERON ANTITERMINATOR"/>
    <property type="match status" value="1"/>
</dbReference>
<name>I2C829_BACAY</name>
<feature type="domain" description="PTS EIIA type-2" evidence="6">
    <location>
        <begin position="525"/>
        <end position="663"/>
    </location>
</feature>
<dbReference type="PANTHER" id="PTHR30185:SF12">
    <property type="entry name" value="TRANSCRIPTIONAL REGULATOR MANR"/>
    <property type="match status" value="1"/>
</dbReference>
<dbReference type="SUPFAM" id="SSF55804">
    <property type="entry name" value="Phoshotransferase/anion transport protein"/>
    <property type="match status" value="1"/>
</dbReference>
<dbReference type="AlphaFoldDB" id="I2C829"/>
<dbReference type="Pfam" id="PF05043">
    <property type="entry name" value="Mga"/>
    <property type="match status" value="1"/>
</dbReference>
<keyword evidence="2" id="KW-0677">Repeat</keyword>
<dbReference type="InterPro" id="IPR036388">
    <property type="entry name" value="WH-like_DNA-bd_sf"/>
</dbReference>
<dbReference type="Gene3D" id="3.40.930.10">
    <property type="entry name" value="Mannitol-specific EII, Chain A"/>
    <property type="match status" value="1"/>
</dbReference>
<dbReference type="EMBL" id="CP003332">
    <property type="protein sequence ID" value="AFJ62803.1"/>
    <property type="molecule type" value="Genomic_DNA"/>
</dbReference>
<protein>
    <submittedName>
        <fullName evidence="9">Activator of the mannose operon, transcriptional antiterminator</fullName>
    </submittedName>
</protein>
<dbReference type="GO" id="GO:0009401">
    <property type="term" value="P:phosphoenolpyruvate-dependent sugar phosphotransferase system"/>
    <property type="evidence" value="ECO:0007669"/>
    <property type="project" value="InterPro"/>
</dbReference>
<evidence type="ECO:0000256" key="1">
    <source>
        <dbReference type="ARBA" id="ARBA00022679"/>
    </source>
</evidence>
<reference evidence="9 10" key="1">
    <citation type="journal article" date="2012" name="J. Biotechnol.">
        <title>Genome sequence of the plant growth promoting strain Bacillus amyloliquefaciens subsp. plantarum B9601-Y2 and expression of mersacidin and other secondary metabolites.</title>
        <authorList>
            <person name="He P."/>
            <person name="Hao K."/>
            <person name="Blom J."/>
            <person name="Ruckert C."/>
            <person name="Vater J."/>
            <person name="Mao Z."/>
            <person name="Wu Y."/>
            <person name="Hou M."/>
            <person name="He P."/>
            <person name="He Y."/>
            <person name="Borriss R."/>
        </authorList>
    </citation>
    <scope>NUCLEOTIDE SEQUENCE [LARGE SCALE GENOMIC DNA]</scope>
    <source>
        <strain evidence="9">Y2</strain>
    </source>
</reference>
<dbReference type="CDD" id="cd00211">
    <property type="entry name" value="PTS_IIA_fru"/>
    <property type="match status" value="1"/>
</dbReference>
<dbReference type="KEGG" id="bqy:MUS_2896"/>
<dbReference type="PROSITE" id="PS00372">
    <property type="entry name" value="PTS_EIIA_TYPE_2_HIS"/>
    <property type="match status" value="1"/>
</dbReference>
<sequence length="663" mass="77434">MLQQKWTGRIEKQMKYMNSRQKKILYLLLSEPDDYLVVQDFADRVRCSEKTIRNDLKTIEDFLNEHAQAQLIRKPGLGIYLHISEQERSRLSRQIYNEHFTCRHKTDEERILHIAYDLLMNSKPVSAKEIAAQHFVNRASIKKDVSAVEEWLKRFDLTLVSKQRLGLKVEGDEKNKRKALARISDLIDNAEFTSQFIKSKFLSHEADFVRKEIKLLQKNHSIYFTDETFESLLLHTLLTIRRIKMKQPVAISARQLDAVKKKKEYEWTLACLKRLEPVFAIRFPEEEAVYLTLHIIGGKVRYPSQQEKKLDLEDSELSKVVRHLINCVSELQMLDFHKDQELINGLNIHLDPVLKRLSYDLSVSNPMLHDIKKMYPYLFHLIIDVLEDINQTFDLCIPEEEAAYLTLHFQAAIERLRRSSHNPKRTIIVCHMGIGMSQLLRTKIERKFHHITVKDCIAKAELKEYIKKHKDIDFVISTIGLGNVTIPHIVVSPLLESADEKKLSAFMQQLDTSHRREQKTFKMLNDTTPFLVFLQQETEHRYQVIEKLAQALYEKGYVEKEYGIHAVMREKMSATNIGAGIAIPHANSKYIKQSAIAIATLKEPIEWGTEKVSLVFMLAVKHKDQNKVKQLFSELSYLSEQPAFIQKLTEEKNVMTFLSYLNY</sequence>
<evidence type="ECO:0000313" key="9">
    <source>
        <dbReference type="EMBL" id="AFJ62803.1"/>
    </source>
</evidence>
<feature type="domain" description="PTS EIIB type-2" evidence="7">
    <location>
        <begin position="424"/>
        <end position="515"/>
    </location>
</feature>
<evidence type="ECO:0000256" key="5">
    <source>
        <dbReference type="ARBA" id="ARBA00023163"/>
    </source>
</evidence>
<gene>
    <name evidence="9" type="primary">manR</name>
    <name evidence="9" type="ORF">MUS_2896</name>
</gene>
<feature type="domain" description="PRD" evidence="8">
    <location>
        <begin position="312"/>
        <end position="419"/>
    </location>
</feature>
<dbReference type="PROSITE" id="PS51099">
    <property type="entry name" value="PTS_EIIB_TYPE_2"/>
    <property type="match status" value="1"/>
</dbReference>
<dbReference type="InterPro" id="IPR013011">
    <property type="entry name" value="PTS_EIIB_2"/>
</dbReference>
<keyword evidence="1" id="KW-0808">Transferase</keyword>
<evidence type="ECO:0000313" key="10">
    <source>
        <dbReference type="Proteomes" id="UP000002878"/>
    </source>
</evidence>
<dbReference type="InterPro" id="IPR011608">
    <property type="entry name" value="PRD"/>
</dbReference>
<dbReference type="PROSITE" id="PS51094">
    <property type="entry name" value="PTS_EIIA_TYPE_2"/>
    <property type="match status" value="1"/>
</dbReference>
<dbReference type="InterPro" id="IPR036095">
    <property type="entry name" value="PTS_EIIB-like_sf"/>
</dbReference>
<feature type="domain" description="PRD" evidence="8">
    <location>
        <begin position="200"/>
        <end position="305"/>
    </location>
</feature>
<evidence type="ECO:0000259" key="7">
    <source>
        <dbReference type="PROSITE" id="PS51099"/>
    </source>
</evidence>
<dbReference type="InterPro" id="IPR007737">
    <property type="entry name" value="Mga_HTH"/>
</dbReference>
<dbReference type="GO" id="GO:0006355">
    <property type="term" value="P:regulation of DNA-templated transcription"/>
    <property type="evidence" value="ECO:0007669"/>
    <property type="project" value="InterPro"/>
</dbReference>
<dbReference type="InterPro" id="IPR002178">
    <property type="entry name" value="PTS_EIIA_type-2_dom"/>
</dbReference>
<dbReference type="GO" id="GO:0008982">
    <property type="term" value="F:protein-N(PI)-phosphohistidine-sugar phosphotransferase activity"/>
    <property type="evidence" value="ECO:0007669"/>
    <property type="project" value="InterPro"/>
</dbReference>
<dbReference type="HOGENOM" id="CLU_013442_5_1_9"/>
<dbReference type="PATRIC" id="fig|1126211.3.peg.2755"/>
<dbReference type="InterPro" id="IPR036634">
    <property type="entry name" value="PRD_sf"/>
</dbReference>
<organism evidence="9 10">
    <name type="scientific">Bacillus amyloliquefaciens (strain Y2)</name>
    <name type="common">Bacillus amyloliquefaciens subsp. plantarum (strain B9601-Y2)</name>
    <dbReference type="NCBI Taxonomy" id="1155777"/>
    <lineage>
        <taxon>Bacteria</taxon>
        <taxon>Bacillati</taxon>
        <taxon>Bacillota</taxon>
        <taxon>Bacilli</taxon>
        <taxon>Bacillales</taxon>
        <taxon>Bacillaceae</taxon>
        <taxon>Bacillus</taxon>
        <taxon>Bacillus amyloliquefaciens group</taxon>
    </lineage>
</organism>
<evidence type="ECO:0000259" key="8">
    <source>
        <dbReference type="PROSITE" id="PS51372"/>
    </source>
</evidence>
<evidence type="ECO:0000259" key="6">
    <source>
        <dbReference type="PROSITE" id="PS51094"/>
    </source>
</evidence>
<dbReference type="SUPFAM" id="SSF63520">
    <property type="entry name" value="PTS-regulatory domain, PRD"/>
    <property type="match status" value="2"/>
</dbReference>
<proteinExistence type="predicted"/>
<dbReference type="Gene3D" id="1.10.1790.10">
    <property type="entry name" value="PRD domain"/>
    <property type="match status" value="2"/>
</dbReference>
<keyword evidence="5" id="KW-0804">Transcription</keyword>
<dbReference type="InterPro" id="IPR013196">
    <property type="entry name" value="HTH_11"/>
</dbReference>
<dbReference type="Pfam" id="PF08279">
    <property type="entry name" value="HTH_11"/>
    <property type="match status" value="1"/>
</dbReference>
<dbReference type="CDD" id="cd05568">
    <property type="entry name" value="PTS_IIB_bgl_like"/>
    <property type="match status" value="1"/>
</dbReference>
<dbReference type="InterPro" id="IPR050661">
    <property type="entry name" value="BglG_antiterminators"/>
</dbReference>
<keyword evidence="3" id="KW-0805">Transcription regulation</keyword>
<dbReference type="PROSITE" id="PS51372">
    <property type="entry name" value="PRD_2"/>
    <property type="match status" value="2"/>
</dbReference>